<dbReference type="Proteomes" id="UP000235145">
    <property type="component" value="Unassembled WGS sequence"/>
</dbReference>
<sequence>MAIIIIIYCYMLMLIRSESNTAGRRSWILSFGLGYTNRLYSYGKPLNSNVPLIPMHYNVLYFCITLTFVQCIIFFAYGILFSIMRHEMQI</sequence>
<keyword evidence="1" id="KW-0812">Transmembrane</keyword>
<dbReference type="EMBL" id="NBSK02000007">
    <property type="protein sequence ID" value="KAJ0196930.1"/>
    <property type="molecule type" value="Genomic_DNA"/>
</dbReference>
<feature type="signal peptide" evidence="2">
    <location>
        <begin position="1"/>
        <end position="17"/>
    </location>
</feature>
<keyword evidence="1" id="KW-0472">Membrane</keyword>
<keyword evidence="1" id="KW-1133">Transmembrane helix</keyword>
<feature type="chain" id="PRO_5040376176" evidence="2">
    <location>
        <begin position="18"/>
        <end position="90"/>
    </location>
</feature>
<evidence type="ECO:0000313" key="3">
    <source>
        <dbReference type="EMBL" id="KAJ0196930.1"/>
    </source>
</evidence>
<keyword evidence="2" id="KW-0732">Signal</keyword>
<comment type="caution">
    <text evidence="3">The sequence shown here is derived from an EMBL/GenBank/DDBJ whole genome shotgun (WGS) entry which is preliminary data.</text>
</comment>
<name>A0A9R1X1D1_LACSA</name>
<keyword evidence="4" id="KW-1185">Reference proteome</keyword>
<reference evidence="3 4" key="1">
    <citation type="journal article" date="2017" name="Nat. Commun.">
        <title>Genome assembly with in vitro proximity ligation data and whole-genome triplication in lettuce.</title>
        <authorList>
            <person name="Reyes-Chin-Wo S."/>
            <person name="Wang Z."/>
            <person name="Yang X."/>
            <person name="Kozik A."/>
            <person name="Arikit S."/>
            <person name="Song C."/>
            <person name="Xia L."/>
            <person name="Froenicke L."/>
            <person name="Lavelle D.O."/>
            <person name="Truco M.J."/>
            <person name="Xia R."/>
            <person name="Zhu S."/>
            <person name="Xu C."/>
            <person name="Xu H."/>
            <person name="Xu X."/>
            <person name="Cox K."/>
            <person name="Korf I."/>
            <person name="Meyers B.C."/>
            <person name="Michelmore R.W."/>
        </authorList>
    </citation>
    <scope>NUCLEOTIDE SEQUENCE [LARGE SCALE GENOMIC DNA]</scope>
    <source>
        <strain evidence="4">cv. Salinas</strain>
        <tissue evidence="3">Seedlings</tissue>
    </source>
</reference>
<gene>
    <name evidence="3" type="ORF">LSAT_V11C700362180</name>
</gene>
<evidence type="ECO:0000313" key="4">
    <source>
        <dbReference type="Proteomes" id="UP000235145"/>
    </source>
</evidence>
<proteinExistence type="predicted"/>
<accession>A0A9R1X1D1</accession>
<evidence type="ECO:0000256" key="2">
    <source>
        <dbReference type="SAM" id="SignalP"/>
    </source>
</evidence>
<organism evidence="3 4">
    <name type="scientific">Lactuca sativa</name>
    <name type="common">Garden lettuce</name>
    <dbReference type="NCBI Taxonomy" id="4236"/>
    <lineage>
        <taxon>Eukaryota</taxon>
        <taxon>Viridiplantae</taxon>
        <taxon>Streptophyta</taxon>
        <taxon>Embryophyta</taxon>
        <taxon>Tracheophyta</taxon>
        <taxon>Spermatophyta</taxon>
        <taxon>Magnoliopsida</taxon>
        <taxon>eudicotyledons</taxon>
        <taxon>Gunneridae</taxon>
        <taxon>Pentapetalae</taxon>
        <taxon>asterids</taxon>
        <taxon>campanulids</taxon>
        <taxon>Asterales</taxon>
        <taxon>Asteraceae</taxon>
        <taxon>Cichorioideae</taxon>
        <taxon>Cichorieae</taxon>
        <taxon>Lactucinae</taxon>
        <taxon>Lactuca</taxon>
    </lineage>
</organism>
<dbReference type="AlphaFoldDB" id="A0A9R1X1D1"/>
<evidence type="ECO:0000256" key="1">
    <source>
        <dbReference type="SAM" id="Phobius"/>
    </source>
</evidence>
<feature type="transmembrane region" description="Helical" evidence="1">
    <location>
        <begin position="59"/>
        <end position="84"/>
    </location>
</feature>
<protein>
    <submittedName>
        <fullName evidence="3">Uncharacterized protein</fullName>
    </submittedName>
</protein>